<dbReference type="EMBL" id="HACM01001008">
    <property type="protein sequence ID" value="CRZ01450.1"/>
    <property type="molecule type" value="Transcribed_RNA"/>
</dbReference>
<dbReference type="AlphaFoldDB" id="A0A0H5QHF9"/>
<dbReference type="InterPro" id="IPR024132">
    <property type="entry name" value="Akirin"/>
</dbReference>
<evidence type="ECO:0000313" key="4">
    <source>
        <dbReference type="EMBL" id="CRZ01450.1"/>
    </source>
</evidence>
<dbReference type="GO" id="GO:0003712">
    <property type="term" value="F:transcription coregulator activity"/>
    <property type="evidence" value="ECO:0007669"/>
    <property type="project" value="TreeGrafter"/>
</dbReference>
<dbReference type="GO" id="GO:0045944">
    <property type="term" value="P:positive regulation of transcription by RNA polymerase II"/>
    <property type="evidence" value="ECO:0007669"/>
    <property type="project" value="TreeGrafter"/>
</dbReference>
<keyword evidence="3" id="KW-0539">Nucleus</keyword>
<dbReference type="PANTHER" id="PTHR13293">
    <property type="entry name" value="AKIRIN-RELATED"/>
    <property type="match status" value="1"/>
</dbReference>
<evidence type="ECO:0000256" key="3">
    <source>
        <dbReference type="ARBA" id="ARBA00023242"/>
    </source>
</evidence>
<organism evidence="4">
    <name type="scientific">Spongospora subterranea</name>
    <dbReference type="NCBI Taxonomy" id="70186"/>
    <lineage>
        <taxon>Eukaryota</taxon>
        <taxon>Sar</taxon>
        <taxon>Rhizaria</taxon>
        <taxon>Endomyxa</taxon>
        <taxon>Phytomyxea</taxon>
        <taxon>Plasmodiophorida</taxon>
        <taxon>Plasmodiophoridae</taxon>
        <taxon>Spongospora</taxon>
    </lineage>
</organism>
<comment type="similarity">
    <text evidence="2">Belongs to the akirin family.</text>
</comment>
<dbReference type="PANTHER" id="PTHR13293:SF6">
    <property type="entry name" value="AKIRIN-RELATED"/>
    <property type="match status" value="1"/>
</dbReference>
<evidence type="ECO:0000256" key="2">
    <source>
        <dbReference type="ARBA" id="ARBA00005625"/>
    </source>
</evidence>
<reference evidence="4" key="1">
    <citation type="submission" date="2015-04" db="EMBL/GenBank/DDBJ databases">
        <title>The genome sequence of the plant pathogenic Rhizarian Plasmodiophora brassicae reveals insights in its biotrophic life cycle and the origin of chitin synthesis.</title>
        <authorList>
            <person name="Schwelm A."/>
            <person name="Fogelqvist J."/>
            <person name="Knaust A."/>
            <person name="Julke S."/>
            <person name="Lilja T."/>
            <person name="Dhandapani V."/>
            <person name="Bonilla-Rosso G."/>
            <person name="Karlsson M."/>
            <person name="Shevchenko A."/>
            <person name="Choi S.R."/>
            <person name="Kim H.G."/>
            <person name="Park J.Y."/>
            <person name="Lim Y.P."/>
            <person name="Ludwig-Muller J."/>
            <person name="Dixelius C."/>
        </authorList>
    </citation>
    <scope>NUCLEOTIDE SEQUENCE</scope>
    <source>
        <tissue evidence="4">Potato root galls</tissue>
    </source>
</reference>
<dbReference type="GO" id="GO:0000785">
    <property type="term" value="C:chromatin"/>
    <property type="evidence" value="ECO:0007669"/>
    <property type="project" value="TreeGrafter"/>
</dbReference>
<sequence length="158" mass="17960">MATSQAVFKRRIDWDDGAVDPCHRNFSPIASPPISKRARLDVVASNFGECNTPTRTSPFVPPPISIDSLIEMPKKKVKLRLCNRCGNSDMLSSQGQLFTISEVQNMIQNAVQTASDRIKIEYDAILHQQMCDQFNTFTKFNQDYISRQVKRNELSYLS</sequence>
<protein>
    <submittedName>
        <fullName evidence="4">Uncharacterized protein</fullName>
    </submittedName>
</protein>
<evidence type="ECO:0000256" key="1">
    <source>
        <dbReference type="ARBA" id="ARBA00004123"/>
    </source>
</evidence>
<dbReference type="GO" id="GO:0005634">
    <property type="term" value="C:nucleus"/>
    <property type="evidence" value="ECO:0007669"/>
    <property type="project" value="UniProtKB-SubCell"/>
</dbReference>
<dbReference type="EMBL" id="HACM01001009">
    <property type="protein sequence ID" value="CRZ01451.1"/>
    <property type="molecule type" value="Transcribed_RNA"/>
</dbReference>
<proteinExistence type="inferred from homology"/>
<comment type="subcellular location">
    <subcellularLocation>
        <location evidence="1">Nucleus</location>
    </subcellularLocation>
</comment>
<accession>A0A0H5QHF9</accession>
<name>A0A0H5QHF9_9EUKA</name>